<feature type="transmembrane region" description="Helical" evidence="1">
    <location>
        <begin position="134"/>
        <end position="155"/>
    </location>
</feature>
<dbReference type="Proteomes" id="UP000004925">
    <property type="component" value="Unassembled WGS sequence"/>
</dbReference>
<reference evidence="2 3" key="1">
    <citation type="submission" date="2011-10" db="EMBL/GenBank/DDBJ databases">
        <title>The Genome Sequence of Fusobacterium sp. 4_1_13.</title>
        <authorList>
            <consortium name="The Broad Institute Genome Sequencing Platform"/>
            <person name="Earl A."/>
            <person name="Ward D."/>
            <person name="Feldgarden M."/>
            <person name="Gevers D."/>
            <person name="Strauss J."/>
            <person name="Ambrose C."/>
            <person name="Allen-Vercoe E."/>
            <person name="Young S.K."/>
            <person name="Zeng Q."/>
            <person name="Gargeya S."/>
            <person name="Fitzgerald M."/>
            <person name="Haas B."/>
            <person name="Abouelleil A."/>
            <person name="Alvarado L."/>
            <person name="Arachchi H.M."/>
            <person name="Berlin A."/>
            <person name="Brown A."/>
            <person name="Chapman S.B."/>
            <person name="Chen Z."/>
            <person name="Dunbar C."/>
            <person name="Freedman E."/>
            <person name="Gearin G."/>
            <person name="Goldberg J."/>
            <person name="Griggs A."/>
            <person name="Gujja S."/>
            <person name="Heiman D."/>
            <person name="Howarth C."/>
            <person name="Larson L."/>
            <person name="Lui A."/>
            <person name="MacDonald P.J."/>
            <person name="Montmayeur A."/>
            <person name="Murphy C."/>
            <person name="Neiman D."/>
            <person name="Pearson M."/>
            <person name="Priest M."/>
            <person name="Roberts A."/>
            <person name="Saif S."/>
            <person name="Shea T."/>
            <person name="Shenoy N."/>
            <person name="Sisk P."/>
            <person name="Stolte C."/>
            <person name="Sykes S."/>
            <person name="Wortman J."/>
            <person name="Nusbaum C."/>
            <person name="Birren B."/>
        </authorList>
    </citation>
    <scope>NUCLEOTIDE SEQUENCE [LARGE SCALE GENOMIC DNA]</scope>
    <source>
        <strain evidence="2 3">4_1_13</strain>
    </source>
</reference>
<dbReference type="HOGENOM" id="CLU_1218334_0_0_0"/>
<keyword evidence="1" id="KW-0812">Transmembrane</keyword>
<accession>A0A0M1VVA9</accession>
<keyword evidence="1" id="KW-0472">Membrane</keyword>
<sequence length="227" mass="27149">MKIEKLIDSLIKNIGGFNIKKLVELIIKIIINFFKFTDYLSKNLLKIKEKYNLKKLEKIILLVVVLYLLIEIYILRNKNIFSSFFLFLFWIYFIVDFIDSVDSVRRSLFPVYMFSTIFPTLILSIFKIRDLSSIKVNVIFILLWTLSWVFLSLIVKEEVSKLLNKFLVAFTGFLLIFIYFIINSHTNLSKFENIVTSMERTFLGIWGLTEFLLELREYCRKKYYLSK</sequence>
<comment type="caution">
    <text evidence="2">The sequence shown here is derived from an EMBL/GenBank/DDBJ whole genome shotgun (WGS) entry which is preliminary data.</text>
</comment>
<protein>
    <submittedName>
        <fullName evidence="2">Uncharacterized protein</fullName>
    </submittedName>
</protein>
<feature type="transmembrane region" description="Helical" evidence="1">
    <location>
        <begin position="56"/>
        <end position="74"/>
    </location>
</feature>
<evidence type="ECO:0000313" key="2">
    <source>
        <dbReference type="EMBL" id="EEO40551.1"/>
    </source>
</evidence>
<dbReference type="EMBL" id="ACDE02000019">
    <property type="protein sequence ID" value="EEO40551.1"/>
    <property type="molecule type" value="Genomic_DNA"/>
</dbReference>
<evidence type="ECO:0000313" key="3">
    <source>
        <dbReference type="Proteomes" id="UP000004925"/>
    </source>
</evidence>
<proteinExistence type="predicted"/>
<gene>
    <name evidence="2" type="ORF">FSCG_01264</name>
</gene>
<keyword evidence="1" id="KW-1133">Transmembrane helix</keyword>
<name>A0A0M1VVA9_FUSVC</name>
<organism evidence="2 3">
    <name type="scientific">Fusobacterium vincentii 4_1_13</name>
    <dbReference type="NCBI Taxonomy" id="469606"/>
    <lineage>
        <taxon>Bacteria</taxon>
        <taxon>Fusobacteriati</taxon>
        <taxon>Fusobacteriota</taxon>
        <taxon>Fusobacteriia</taxon>
        <taxon>Fusobacteriales</taxon>
        <taxon>Fusobacteriaceae</taxon>
        <taxon>Fusobacterium</taxon>
    </lineage>
</organism>
<dbReference type="RefSeq" id="WP_008796794.1">
    <property type="nucleotide sequence ID" value="NZ_KQ235737.1"/>
</dbReference>
<feature type="transmembrane region" description="Helical" evidence="1">
    <location>
        <begin position="80"/>
        <end position="98"/>
    </location>
</feature>
<feature type="transmembrane region" description="Helical" evidence="1">
    <location>
        <begin position="162"/>
        <end position="182"/>
    </location>
</feature>
<feature type="transmembrane region" description="Helical" evidence="1">
    <location>
        <begin position="110"/>
        <end position="128"/>
    </location>
</feature>
<dbReference type="AlphaFoldDB" id="A0A0M1VVA9"/>
<evidence type="ECO:0000256" key="1">
    <source>
        <dbReference type="SAM" id="Phobius"/>
    </source>
</evidence>